<dbReference type="Proteomes" id="UP001295684">
    <property type="component" value="Unassembled WGS sequence"/>
</dbReference>
<reference evidence="1" key="1">
    <citation type="submission" date="2023-07" db="EMBL/GenBank/DDBJ databases">
        <authorList>
            <consortium name="AG Swart"/>
            <person name="Singh M."/>
            <person name="Singh A."/>
            <person name="Seah K."/>
            <person name="Emmerich C."/>
        </authorList>
    </citation>
    <scope>NUCLEOTIDE SEQUENCE</scope>
    <source>
        <strain evidence="1">DP1</strain>
    </source>
</reference>
<protein>
    <submittedName>
        <fullName evidence="1">Uncharacterized protein</fullName>
    </submittedName>
</protein>
<accession>A0AAD2D0G1</accession>
<dbReference type="EMBL" id="CAMPGE010017366">
    <property type="protein sequence ID" value="CAI2375860.1"/>
    <property type="molecule type" value="Genomic_DNA"/>
</dbReference>
<evidence type="ECO:0000313" key="1">
    <source>
        <dbReference type="EMBL" id="CAI2375860.1"/>
    </source>
</evidence>
<evidence type="ECO:0000313" key="2">
    <source>
        <dbReference type="Proteomes" id="UP001295684"/>
    </source>
</evidence>
<name>A0AAD2D0G1_EUPCR</name>
<sequence>MDEIKVNILNYIEKCQSQRKLRRAEDNNKANRKGYYPQGSIYLIKGVNKENADKKFNRIKLEKSLALDSIFANQNINDNISLLDSNREIIDPDNVIRVNTFYKTQLQNHSTNTKSKPLSRSFTRHRRKKSLKNCFNISNYQNRTQVYSKGVYKNHAGNIKISFENKKKNKNKTRTLKSSGQRSTHEISHRFSKKTSVAPKQQLTQANSKKQEIFPKEFIHHGPKDYYQIRKKFKSFIEQINSETRRKRKNMVNFL</sequence>
<proteinExistence type="predicted"/>
<organism evidence="1 2">
    <name type="scientific">Euplotes crassus</name>
    <dbReference type="NCBI Taxonomy" id="5936"/>
    <lineage>
        <taxon>Eukaryota</taxon>
        <taxon>Sar</taxon>
        <taxon>Alveolata</taxon>
        <taxon>Ciliophora</taxon>
        <taxon>Intramacronucleata</taxon>
        <taxon>Spirotrichea</taxon>
        <taxon>Hypotrichia</taxon>
        <taxon>Euplotida</taxon>
        <taxon>Euplotidae</taxon>
        <taxon>Moneuplotes</taxon>
    </lineage>
</organism>
<dbReference type="AlphaFoldDB" id="A0AAD2D0G1"/>
<keyword evidence="2" id="KW-1185">Reference proteome</keyword>
<comment type="caution">
    <text evidence="1">The sequence shown here is derived from an EMBL/GenBank/DDBJ whole genome shotgun (WGS) entry which is preliminary data.</text>
</comment>
<gene>
    <name evidence="1" type="ORF">ECRASSUSDP1_LOCUS17226</name>
</gene>